<evidence type="ECO:0000256" key="1">
    <source>
        <dbReference type="ARBA" id="ARBA00012771"/>
    </source>
</evidence>
<evidence type="ECO:0000313" key="9">
    <source>
        <dbReference type="Proteomes" id="UP001187531"/>
    </source>
</evidence>
<dbReference type="GO" id="GO:0003676">
    <property type="term" value="F:nucleic acid binding"/>
    <property type="evidence" value="ECO:0007669"/>
    <property type="project" value="InterPro"/>
</dbReference>
<reference evidence="8" key="1">
    <citation type="submission" date="2023-07" db="EMBL/GenBank/DDBJ databases">
        <title>Chromosome-level genome assembly of Artemia franciscana.</title>
        <authorList>
            <person name="Jo E."/>
        </authorList>
    </citation>
    <scope>NUCLEOTIDE SEQUENCE</scope>
    <source>
        <tissue evidence="8">Whole body</tissue>
    </source>
</reference>
<proteinExistence type="predicted"/>
<dbReference type="Pfam" id="PF17827">
    <property type="entry name" value="PrmC_N"/>
    <property type="match status" value="1"/>
</dbReference>
<dbReference type="GO" id="GO:0032259">
    <property type="term" value="P:methylation"/>
    <property type="evidence" value="ECO:0007669"/>
    <property type="project" value="UniProtKB-KW"/>
</dbReference>
<evidence type="ECO:0000256" key="3">
    <source>
        <dbReference type="ARBA" id="ARBA00022679"/>
    </source>
</evidence>
<dbReference type="InterPro" id="IPR050320">
    <property type="entry name" value="N5-glutamine_MTase"/>
</dbReference>
<dbReference type="GO" id="GO:0005739">
    <property type="term" value="C:mitochondrion"/>
    <property type="evidence" value="ECO:0007669"/>
    <property type="project" value="TreeGrafter"/>
</dbReference>
<dbReference type="InterPro" id="IPR007848">
    <property type="entry name" value="Small_mtfrase_dom"/>
</dbReference>
<dbReference type="CDD" id="cd02440">
    <property type="entry name" value="AdoMet_MTases"/>
    <property type="match status" value="1"/>
</dbReference>
<dbReference type="InterPro" id="IPR002052">
    <property type="entry name" value="DNA_methylase_N6_adenine_CS"/>
</dbReference>
<evidence type="ECO:0000259" key="6">
    <source>
        <dbReference type="Pfam" id="PF05175"/>
    </source>
</evidence>
<feature type="domain" description="Release factor glutamine methyltransferase N-terminal" evidence="7">
    <location>
        <begin position="46"/>
        <end position="110"/>
    </location>
</feature>
<dbReference type="Proteomes" id="UP001187531">
    <property type="component" value="Unassembled WGS sequence"/>
</dbReference>
<keyword evidence="2" id="KW-0489">Methyltransferase</keyword>
<dbReference type="PANTHER" id="PTHR18895">
    <property type="entry name" value="HEMK METHYLTRANSFERASE"/>
    <property type="match status" value="1"/>
</dbReference>
<dbReference type="InterPro" id="IPR040758">
    <property type="entry name" value="PrmC_N"/>
</dbReference>
<dbReference type="EMBL" id="JAVRJZ010000009">
    <property type="protein sequence ID" value="KAK2718998.1"/>
    <property type="molecule type" value="Genomic_DNA"/>
</dbReference>
<evidence type="ECO:0000256" key="2">
    <source>
        <dbReference type="ARBA" id="ARBA00022603"/>
    </source>
</evidence>
<feature type="domain" description="Methyltransferase small" evidence="6">
    <location>
        <begin position="138"/>
        <end position="239"/>
    </location>
</feature>
<comment type="catalytic activity">
    <reaction evidence="5">
        <text>L-glutaminyl-[peptide chain release factor] + S-adenosyl-L-methionine = N(5)-methyl-L-glutaminyl-[peptide chain release factor] + S-adenosyl-L-homocysteine + H(+)</text>
        <dbReference type="Rhea" id="RHEA:42896"/>
        <dbReference type="Rhea" id="RHEA-COMP:10271"/>
        <dbReference type="Rhea" id="RHEA-COMP:10272"/>
        <dbReference type="ChEBI" id="CHEBI:15378"/>
        <dbReference type="ChEBI" id="CHEBI:30011"/>
        <dbReference type="ChEBI" id="CHEBI:57856"/>
        <dbReference type="ChEBI" id="CHEBI:59789"/>
        <dbReference type="ChEBI" id="CHEBI:61891"/>
        <dbReference type="EC" id="2.1.1.297"/>
    </reaction>
</comment>
<dbReference type="EC" id="2.1.1.297" evidence="1"/>
<dbReference type="Gene3D" id="3.40.50.150">
    <property type="entry name" value="Vaccinia Virus protein VP39"/>
    <property type="match status" value="1"/>
</dbReference>
<keyword evidence="4" id="KW-0949">S-adenosyl-L-methionine</keyword>
<dbReference type="EMBL" id="JAVRJZ010000009">
    <property type="protein sequence ID" value="KAK2718999.1"/>
    <property type="molecule type" value="Genomic_DNA"/>
</dbReference>
<accession>A0AA88I128</accession>
<dbReference type="AlphaFoldDB" id="A0AA88I128"/>
<keyword evidence="3" id="KW-0808">Transferase</keyword>
<protein>
    <recommendedName>
        <fullName evidence="1">peptide chain release factor N(5)-glutamine methyltransferase</fullName>
        <ecNumber evidence="1">2.1.1.297</ecNumber>
    </recommendedName>
</protein>
<organism evidence="8 9">
    <name type="scientific">Artemia franciscana</name>
    <name type="common">Brine shrimp</name>
    <name type="synonym">Artemia sanfranciscana</name>
    <dbReference type="NCBI Taxonomy" id="6661"/>
    <lineage>
        <taxon>Eukaryota</taxon>
        <taxon>Metazoa</taxon>
        <taxon>Ecdysozoa</taxon>
        <taxon>Arthropoda</taxon>
        <taxon>Crustacea</taxon>
        <taxon>Branchiopoda</taxon>
        <taxon>Anostraca</taxon>
        <taxon>Artemiidae</taxon>
        <taxon>Artemia</taxon>
    </lineage>
</organism>
<keyword evidence="9" id="KW-1185">Reference proteome</keyword>
<dbReference type="NCBIfam" id="TIGR00536">
    <property type="entry name" value="hemK_fam"/>
    <property type="match status" value="1"/>
</dbReference>
<dbReference type="GO" id="GO:0102559">
    <property type="term" value="F:peptide chain release factor N(5)-glutamine methyltransferase activity"/>
    <property type="evidence" value="ECO:0007669"/>
    <property type="project" value="UniProtKB-EC"/>
</dbReference>
<sequence>MEVMQVLTTIAKRKFKTSSFHTLGSHLYSSVTTSLNQSSTLKQLKIWAENFKSAHIPEPEESIKHIISAATGVPHYKIGVSDEPLTDEQITQVNMMSECRLARMPVQYIIKNWDFLDLTLFVSPPVFIPRPETEGLVLLAEKYLGSLAEGKFIEIGSGSGPITCSLLKRNSNLNGIAVDRSLMACNLTAKNARFHQLEERLKIINAKLTADGLCSSDGNVIQVEELFDLVISNPPYIPQSDLKNLEPEVKLYEDLRALDGGKDGLAIISDLLLFAPQWLKPGGRLFLEVDHRHPPILRKTFETSNGDYKLELIEIHKDIFGKERFLEFQKK</sequence>
<name>A0AA88I128_ARTSF</name>
<dbReference type="PANTHER" id="PTHR18895:SF74">
    <property type="entry name" value="MTRF1L RELEASE FACTOR GLUTAMINE METHYLTRANSFERASE"/>
    <property type="match status" value="1"/>
</dbReference>
<evidence type="ECO:0000259" key="7">
    <source>
        <dbReference type="Pfam" id="PF17827"/>
    </source>
</evidence>
<dbReference type="InterPro" id="IPR004556">
    <property type="entry name" value="HemK-like"/>
</dbReference>
<evidence type="ECO:0000256" key="5">
    <source>
        <dbReference type="ARBA" id="ARBA00048391"/>
    </source>
</evidence>
<gene>
    <name evidence="8" type="ORF">QYM36_006124</name>
</gene>
<comment type="caution">
    <text evidence="8">The sequence shown here is derived from an EMBL/GenBank/DDBJ whole genome shotgun (WGS) entry which is preliminary data.</text>
</comment>
<evidence type="ECO:0000256" key="4">
    <source>
        <dbReference type="ARBA" id="ARBA00022691"/>
    </source>
</evidence>
<evidence type="ECO:0000313" key="8">
    <source>
        <dbReference type="EMBL" id="KAK2718998.1"/>
    </source>
</evidence>
<dbReference type="PROSITE" id="PS00092">
    <property type="entry name" value="N6_MTASE"/>
    <property type="match status" value="1"/>
</dbReference>
<dbReference type="InterPro" id="IPR029063">
    <property type="entry name" value="SAM-dependent_MTases_sf"/>
</dbReference>
<dbReference type="Pfam" id="PF05175">
    <property type="entry name" value="MTS"/>
    <property type="match status" value="1"/>
</dbReference>
<dbReference type="Gene3D" id="1.10.8.10">
    <property type="entry name" value="DNA helicase RuvA subunit, C-terminal domain"/>
    <property type="match status" value="1"/>
</dbReference>
<dbReference type="SUPFAM" id="SSF53335">
    <property type="entry name" value="S-adenosyl-L-methionine-dependent methyltransferases"/>
    <property type="match status" value="1"/>
</dbReference>